<evidence type="ECO:0000256" key="8">
    <source>
        <dbReference type="SAM" id="MobiDB-lite"/>
    </source>
</evidence>
<comment type="similarity">
    <text evidence="2">Belongs to the MotB family.</text>
</comment>
<keyword evidence="11" id="KW-0808">Transferase</keyword>
<feature type="region of interest" description="Disordered" evidence="8">
    <location>
        <begin position="1"/>
        <end position="20"/>
    </location>
</feature>
<evidence type="ECO:0000313" key="11">
    <source>
        <dbReference type="EMBL" id="OFJ46623.1"/>
    </source>
</evidence>
<evidence type="ECO:0000256" key="1">
    <source>
        <dbReference type="ARBA" id="ARBA00004162"/>
    </source>
</evidence>
<protein>
    <submittedName>
        <fullName evidence="11">Histidine kinase</fullName>
    </submittedName>
</protein>
<dbReference type="EMBL" id="MAQB02000011">
    <property type="protein sequence ID" value="OFJ46623.1"/>
    <property type="molecule type" value="Genomic_DNA"/>
</dbReference>
<gene>
    <name evidence="11" type="ORF">BA896_020240</name>
</gene>
<evidence type="ECO:0000256" key="6">
    <source>
        <dbReference type="ARBA" id="ARBA00023136"/>
    </source>
</evidence>
<dbReference type="SUPFAM" id="SSF103088">
    <property type="entry name" value="OmpA-like"/>
    <property type="match status" value="1"/>
</dbReference>
<comment type="subcellular location">
    <subcellularLocation>
        <location evidence="1">Cell membrane</location>
        <topology evidence="1">Single-pass membrane protein</topology>
    </subcellularLocation>
</comment>
<keyword evidence="11" id="KW-0418">Kinase</keyword>
<feature type="compositionally biased region" description="Polar residues" evidence="8">
    <location>
        <begin position="131"/>
        <end position="148"/>
    </location>
</feature>
<feature type="domain" description="OmpA-like" evidence="10">
    <location>
        <begin position="183"/>
        <end position="302"/>
    </location>
</feature>
<dbReference type="Proteomes" id="UP000092634">
    <property type="component" value="Unassembled WGS sequence"/>
</dbReference>
<dbReference type="Pfam" id="PF13677">
    <property type="entry name" value="MotB_plug"/>
    <property type="match status" value="1"/>
</dbReference>
<feature type="transmembrane region" description="Helical" evidence="9">
    <location>
        <begin position="50"/>
        <end position="71"/>
    </location>
</feature>
<evidence type="ECO:0000256" key="4">
    <source>
        <dbReference type="ARBA" id="ARBA00022692"/>
    </source>
</evidence>
<comment type="caution">
    <text evidence="11">The sequence shown here is derived from an EMBL/GenBank/DDBJ whole genome shotgun (WGS) entry which is preliminary data.</text>
</comment>
<feature type="compositionally biased region" description="Basic and acidic residues" evidence="8">
    <location>
        <begin position="118"/>
        <end position="130"/>
    </location>
</feature>
<name>A0A1E8PK37_9BURK</name>
<dbReference type="Gene3D" id="3.30.1330.60">
    <property type="entry name" value="OmpA-like domain"/>
    <property type="match status" value="1"/>
</dbReference>
<evidence type="ECO:0000259" key="10">
    <source>
        <dbReference type="PROSITE" id="PS51123"/>
    </source>
</evidence>
<feature type="region of interest" description="Disordered" evidence="8">
    <location>
        <begin position="85"/>
        <end position="149"/>
    </location>
</feature>
<proteinExistence type="inferred from homology"/>
<evidence type="ECO:0000256" key="7">
    <source>
        <dbReference type="PROSITE-ProRule" id="PRU00473"/>
    </source>
</evidence>
<accession>A0A1E8PK37</accession>
<dbReference type="PROSITE" id="PS51123">
    <property type="entry name" value="OMPA_2"/>
    <property type="match status" value="1"/>
</dbReference>
<keyword evidence="3" id="KW-1003">Cell membrane</keyword>
<keyword evidence="5 9" id="KW-1133">Transmembrane helix</keyword>
<dbReference type="PANTHER" id="PTHR30329:SF21">
    <property type="entry name" value="LIPOPROTEIN YIAD-RELATED"/>
    <property type="match status" value="1"/>
</dbReference>
<dbReference type="InterPro" id="IPR050330">
    <property type="entry name" value="Bact_OuterMem_StrucFunc"/>
</dbReference>
<evidence type="ECO:0000256" key="5">
    <source>
        <dbReference type="ARBA" id="ARBA00022989"/>
    </source>
</evidence>
<evidence type="ECO:0000256" key="2">
    <source>
        <dbReference type="ARBA" id="ARBA00008914"/>
    </source>
</evidence>
<dbReference type="CDD" id="cd07185">
    <property type="entry name" value="OmpA_C-like"/>
    <property type="match status" value="1"/>
</dbReference>
<dbReference type="InterPro" id="IPR036737">
    <property type="entry name" value="OmpA-like_sf"/>
</dbReference>
<feature type="compositionally biased region" description="Basic residues" evidence="8">
    <location>
        <begin position="1"/>
        <end position="13"/>
    </location>
</feature>
<dbReference type="PANTHER" id="PTHR30329">
    <property type="entry name" value="STATOR ELEMENT OF FLAGELLAR MOTOR COMPLEX"/>
    <property type="match status" value="1"/>
</dbReference>
<keyword evidence="4 9" id="KW-0812">Transmembrane</keyword>
<evidence type="ECO:0000256" key="9">
    <source>
        <dbReference type="SAM" id="Phobius"/>
    </source>
</evidence>
<sequence length="353" mass="38413">MRSKKAAPNKSKAKAGEAAVLKPHEKHEQAIIKRAGRKHDDDGHGGAWKVAFADFCLALLSLFLVLWLMAAREQQAMKEIMMDASAGSRQGEGQGVMPEQKGGPRGSLIERFPMPRKGTGDTRTEGKQTQDGKAGTAPQNQTKVSYQSPEDLLSLSRALDKLSEEAGLKSNLQSVITPYGLRVMLHDTDKQGMFVRGSAVPTDRFRKLLRQMGPVFAQMENQMLIVGHTDSLQYANTGYEGYSNWTLSANRAMSARAQLLIGSMSTDSVLQVVGMADRAPLDVKNASAGINRRIELLILTRGQADSIAAMFGIAGQKAQGEELQVGEADSGTLQRLREKLGLPAKKERDEHAN</sequence>
<dbReference type="GO" id="GO:0005886">
    <property type="term" value="C:plasma membrane"/>
    <property type="evidence" value="ECO:0007669"/>
    <property type="project" value="UniProtKB-SubCell"/>
</dbReference>
<evidence type="ECO:0000313" key="12">
    <source>
        <dbReference type="Proteomes" id="UP000092634"/>
    </source>
</evidence>
<dbReference type="InterPro" id="IPR025713">
    <property type="entry name" value="MotB-like_N_dom"/>
</dbReference>
<dbReference type="GO" id="GO:0016301">
    <property type="term" value="F:kinase activity"/>
    <property type="evidence" value="ECO:0007669"/>
    <property type="project" value="UniProtKB-KW"/>
</dbReference>
<organism evidence="11 12">
    <name type="scientific">Janthinobacterium lividum</name>
    <dbReference type="NCBI Taxonomy" id="29581"/>
    <lineage>
        <taxon>Bacteria</taxon>
        <taxon>Pseudomonadati</taxon>
        <taxon>Pseudomonadota</taxon>
        <taxon>Betaproteobacteria</taxon>
        <taxon>Burkholderiales</taxon>
        <taxon>Oxalobacteraceae</taxon>
        <taxon>Janthinobacterium</taxon>
    </lineage>
</organism>
<dbReference type="InterPro" id="IPR006665">
    <property type="entry name" value="OmpA-like"/>
</dbReference>
<evidence type="ECO:0000256" key="3">
    <source>
        <dbReference type="ARBA" id="ARBA00022475"/>
    </source>
</evidence>
<keyword evidence="6 7" id="KW-0472">Membrane</keyword>
<dbReference type="Pfam" id="PF00691">
    <property type="entry name" value="OmpA"/>
    <property type="match status" value="1"/>
</dbReference>
<reference evidence="11 12" key="1">
    <citation type="submission" date="2016-10" db="EMBL/GenBank/DDBJ databases">
        <title>Updated version of Genome Assembly of Janthinobacterium lividum ERGS5:01.</title>
        <authorList>
            <person name="Kumar R."/>
            <person name="Acharya V."/>
            <person name="Singh D."/>
        </authorList>
    </citation>
    <scope>NUCLEOTIDE SEQUENCE [LARGE SCALE GENOMIC DNA]</scope>
    <source>
        <strain evidence="11 12">ERGS5:01</strain>
    </source>
</reference>
<dbReference type="AlphaFoldDB" id="A0A1E8PK37"/>